<reference evidence="2 3" key="1">
    <citation type="submission" date="2019-09" db="EMBL/GenBank/DDBJ databases">
        <authorList>
            <person name="Li Y."/>
        </authorList>
    </citation>
    <scope>NUCLEOTIDE SEQUENCE [LARGE SCALE GENOMIC DNA]</scope>
    <source>
        <strain evidence="2 3">L3-3HA</strain>
    </source>
</reference>
<organism evidence="2 3">
    <name type="scientific">Affinibrenneria salicis</name>
    <dbReference type="NCBI Taxonomy" id="2590031"/>
    <lineage>
        <taxon>Bacteria</taxon>
        <taxon>Pseudomonadati</taxon>
        <taxon>Pseudomonadota</taxon>
        <taxon>Gammaproteobacteria</taxon>
        <taxon>Enterobacterales</taxon>
        <taxon>Pectobacteriaceae</taxon>
        <taxon>Affinibrenneria</taxon>
    </lineage>
</organism>
<name>A0A5J5FXH0_9GAMM</name>
<gene>
    <name evidence="2" type="ORF">FJU30_15625</name>
</gene>
<dbReference type="Proteomes" id="UP000335415">
    <property type="component" value="Unassembled WGS sequence"/>
</dbReference>
<comment type="caution">
    <text evidence="2">The sequence shown here is derived from an EMBL/GenBank/DDBJ whole genome shotgun (WGS) entry which is preliminary data.</text>
</comment>
<evidence type="ECO:0000259" key="1">
    <source>
        <dbReference type="Pfam" id="PF14300"/>
    </source>
</evidence>
<sequence length="238" mass="27100">MRINFMTECATRPLSLPVITWPDLLLSAPYFSSALVDAVETAEINWLELAPLPRARLYWDCLTGEIANGGVIQYFYNHGNESSAFDQMAEFYGQHPLLAPHMPLVERILALWPDIAPAVRDARASGEWPEALFRRYEAQFDALENEILHLNKDLAAQLEHHLLMHLHDYFRLVPLAGVEPKGVSWIECRGSGYRGHLRFLDGFPVGPNIFERGKQGGCDVIWFTPDRQLKVCERCPAR</sequence>
<protein>
    <submittedName>
        <fullName evidence="2">DUF4375 domain-containing protein</fullName>
    </submittedName>
</protein>
<keyword evidence="3" id="KW-1185">Reference proteome</keyword>
<dbReference type="EMBL" id="VYKJ01000008">
    <property type="protein sequence ID" value="KAA8998433.1"/>
    <property type="molecule type" value="Genomic_DNA"/>
</dbReference>
<evidence type="ECO:0000313" key="2">
    <source>
        <dbReference type="EMBL" id="KAA8998433.1"/>
    </source>
</evidence>
<evidence type="ECO:0000313" key="3">
    <source>
        <dbReference type="Proteomes" id="UP000335415"/>
    </source>
</evidence>
<dbReference type="Gene3D" id="1.20.1420.60">
    <property type="match status" value="1"/>
</dbReference>
<dbReference type="AlphaFoldDB" id="A0A5J5FXH0"/>
<dbReference type="InterPro" id="IPR025402">
    <property type="entry name" value="DMP19_C"/>
</dbReference>
<accession>A0A5J5FXH0</accession>
<dbReference type="Pfam" id="PF14300">
    <property type="entry name" value="DMP19"/>
    <property type="match status" value="1"/>
</dbReference>
<proteinExistence type="predicted"/>
<feature type="domain" description="DNA mimic protein DMP19 C-terminal" evidence="1">
    <location>
        <begin position="49"/>
        <end position="159"/>
    </location>
</feature>
<dbReference type="OrthoDB" id="2216871at2"/>